<name>A0A1G2BSN0_9BACT</name>
<protein>
    <recommendedName>
        <fullName evidence="3">DUF5667 domain-containing protein</fullName>
    </recommendedName>
</protein>
<keyword evidence="2" id="KW-1133">Transmembrane helix</keyword>
<evidence type="ECO:0000256" key="1">
    <source>
        <dbReference type="SAM" id="MobiDB-lite"/>
    </source>
</evidence>
<evidence type="ECO:0000256" key="2">
    <source>
        <dbReference type="SAM" id="Phobius"/>
    </source>
</evidence>
<dbReference type="Pfam" id="PF18915">
    <property type="entry name" value="DUF5667"/>
    <property type="match status" value="1"/>
</dbReference>
<organism evidence="4 5">
    <name type="scientific">Candidatus Komeilibacteria bacterium RIFCSPLOWO2_01_FULL_53_11</name>
    <dbReference type="NCBI Taxonomy" id="1798552"/>
    <lineage>
        <taxon>Bacteria</taxon>
        <taxon>Candidatus Komeiliibacteriota</taxon>
    </lineage>
</organism>
<feature type="transmembrane region" description="Helical" evidence="2">
    <location>
        <begin position="70"/>
        <end position="88"/>
    </location>
</feature>
<keyword evidence="2" id="KW-0812">Transmembrane</keyword>
<gene>
    <name evidence="4" type="ORF">A3B31_02300</name>
</gene>
<reference evidence="4 5" key="1">
    <citation type="journal article" date="2016" name="Nat. Commun.">
        <title>Thousands of microbial genomes shed light on interconnected biogeochemical processes in an aquifer system.</title>
        <authorList>
            <person name="Anantharaman K."/>
            <person name="Brown C.T."/>
            <person name="Hug L.A."/>
            <person name="Sharon I."/>
            <person name="Castelle C.J."/>
            <person name="Probst A.J."/>
            <person name="Thomas B.C."/>
            <person name="Singh A."/>
            <person name="Wilkins M.J."/>
            <person name="Karaoz U."/>
            <person name="Brodie E.L."/>
            <person name="Williams K.H."/>
            <person name="Hubbard S.S."/>
            <person name="Banfield J.F."/>
        </authorList>
    </citation>
    <scope>NUCLEOTIDE SEQUENCE [LARGE SCALE GENOMIC DNA]</scope>
</reference>
<feature type="domain" description="DUF5667" evidence="3">
    <location>
        <begin position="91"/>
        <end position="205"/>
    </location>
</feature>
<comment type="caution">
    <text evidence="4">The sequence shown here is derived from an EMBL/GenBank/DDBJ whole genome shotgun (WGS) entry which is preliminary data.</text>
</comment>
<keyword evidence="2" id="KW-0472">Membrane</keyword>
<sequence>MRSLHHTFHQIHELSEMNLDQRTVMLGKHRILAEISRRQEARRRERVRLGDAVALWGLRVMRRFIPQRQLVFGLLIIIMLSSSTRFIAQASVPGDFLWPVKLTFEKAEVAFAVSSVHEGRVHIRHVDSRLRELSIMVSQPESPQKSENISQLVRRLERDITAASHSLKISKEEQKNTAPQAVAALAKDLTTKASEAVQALEENKNSLSTVEPEAVTKSLSSIALSTSTDPLVLSSEFALLGSEATSTGENIEAESQEEKRNLAQVIVEVQIVNEYISYTALEAMIEMVERRGSGNRAEVTALLQNRILEQRGRVSDIEKITTLVSNDFLLHKFQTQQLVRDAHRLLDTAEDFVALDNLSVSLAKLSEAKNVISRAAQLLQEVHAAGGIFEEEPVKQQKSALDSGSEVTAQTVQHVEGSVDASVSE</sequence>
<dbReference type="Proteomes" id="UP000177349">
    <property type="component" value="Unassembled WGS sequence"/>
</dbReference>
<feature type="region of interest" description="Disordered" evidence="1">
    <location>
        <begin position="395"/>
        <end position="425"/>
    </location>
</feature>
<feature type="compositionally biased region" description="Polar residues" evidence="1">
    <location>
        <begin position="396"/>
        <end position="413"/>
    </location>
</feature>
<proteinExistence type="predicted"/>
<dbReference type="InterPro" id="IPR043725">
    <property type="entry name" value="DUF5667"/>
</dbReference>
<dbReference type="EMBL" id="MHKN01000043">
    <property type="protein sequence ID" value="OGY91390.1"/>
    <property type="molecule type" value="Genomic_DNA"/>
</dbReference>
<evidence type="ECO:0000259" key="3">
    <source>
        <dbReference type="Pfam" id="PF18915"/>
    </source>
</evidence>
<accession>A0A1G2BSN0</accession>
<evidence type="ECO:0000313" key="4">
    <source>
        <dbReference type="EMBL" id="OGY91390.1"/>
    </source>
</evidence>
<evidence type="ECO:0000313" key="5">
    <source>
        <dbReference type="Proteomes" id="UP000177349"/>
    </source>
</evidence>
<dbReference type="AlphaFoldDB" id="A0A1G2BSN0"/>